<dbReference type="NCBIfam" id="NF005921">
    <property type="entry name" value="PRK07922.1"/>
    <property type="match status" value="1"/>
</dbReference>
<dbReference type="Proteomes" id="UP001230145">
    <property type="component" value="Unassembled WGS sequence"/>
</dbReference>
<dbReference type="InterPro" id="IPR010167">
    <property type="entry name" value="NH2A_AcTrfase"/>
</dbReference>
<reference evidence="4 5" key="1">
    <citation type="submission" date="2023-07" db="EMBL/GenBank/DDBJ databases">
        <title>Sequencing the genomes of 1000 actinobacteria strains.</title>
        <authorList>
            <person name="Klenk H.-P."/>
        </authorList>
    </citation>
    <scope>NUCLEOTIDE SEQUENCE [LARGE SCALE GENOMIC DNA]</scope>
    <source>
        <strain evidence="4 5">DSM 19515</strain>
    </source>
</reference>
<evidence type="ECO:0000256" key="2">
    <source>
        <dbReference type="ARBA" id="ARBA00023315"/>
    </source>
</evidence>
<feature type="domain" description="N-acetyltransferase" evidence="3">
    <location>
        <begin position="1"/>
        <end position="138"/>
    </location>
</feature>
<dbReference type="SUPFAM" id="SSF55729">
    <property type="entry name" value="Acyl-CoA N-acyltransferases (Nat)"/>
    <property type="match status" value="1"/>
</dbReference>
<gene>
    <name evidence="4" type="ORF">J2S45_001810</name>
</gene>
<dbReference type="InterPro" id="IPR000182">
    <property type="entry name" value="GNAT_dom"/>
</dbReference>
<dbReference type="PROSITE" id="PS51186">
    <property type="entry name" value="GNAT"/>
    <property type="match status" value="1"/>
</dbReference>
<name>A0ABT9PKZ1_9ACTO</name>
<protein>
    <submittedName>
        <fullName evidence="4">Amino-acid N-acetyltransferase</fullName>
        <ecNumber evidence="4">2.3.1.1</ecNumber>
    </submittedName>
</protein>
<comment type="caution">
    <text evidence="4">The sequence shown here is derived from an EMBL/GenBank/DDBJ whole genome shotgun (WGS) entry which is preliminary data.</text>
</comment>
<dbReference type="CDD" id="cd04301">
    <property type="entry name" value="NAT_SF"/>
    <property type="match status" value="1"/>
</dbReference>
<keyword evidence="2 4" id="KW-0012">Acyltransferase</keyword>
<dbReference type="EMBL" id="JAUSQL010000001">
    <property type="protein sequence ID" value="MDP9833131.1"/>
    <property type="molecule type" value="Genomic_DNA"/>
</dbReference>
<keyword evidence="5" id="KW-1185">Reference proteome</keyword>
<evidence type="ECO:0000256" key="1">
    <source>
        <dbReference type="ARBA" id="ARBA00022679"/>
    </source>
</evidence>
<evidence type="ECO:0000259" key="3">
    <source>
        <dbReference type="PROSITE" id="PS51186"/>
    </source>
</evidence>
<evidence type="ECO:0000313" key="5">
    <source>
        <dbReference type="Proteomes" id="UP001230145"/>
    </source>
</evidence>
<evidence type="ECO:0000313" key="4">
    <source>
        <dbReference type="EMBL" id="MDP9833131.1"/>
    </source>
</evidence>
<dbReference type="Pfam" id="PF00583">
    <property type="entry name" value="Acetyltransf_1"/>
    <property type="match status" value="1"/>
</dbReference>
<dbReference type="PANTHER" id="PTHR30602:SF12">
    <property type="entry name" value="AMINO-ACID ACETYLTRANSFERASE NAGS1, CHLOROPLASTIC-RELATED"/>
    <property type="match status" value="1"/>
</dbReference>
<dbReference type="EC" id="2.3.1.1" evidence="4"/>
<accession>A0ABT9PKZ1</accession>
<dbReference type="InterPro" id="IPR016181">
    <property type="entry name" value="Acyl_CoA_acyltransferase"/>
</dbReference>
<organism evidence="4 5">
    <name type="scientific">Trueperella abortisuis</name>
    <dbReference type="NCBI Taxonomy" id="445930"/>
    <lineage>
        <taxon>Bacteria</taxon>
        <taxon>Bacillati</taxon>
        <taxon>Actinomycetota</taxon>
        <taxon>Actinomycetes</taxon>
        <taxon>Actinomycetales</taxon>
        <taxon>Actinomycetaceae</taxon>
        <taxon>Trueperella</taxon>
    </lineage>
</organism>
<dbReference type="PANTHER" id="PTHR30602">
    <property type="entry name" value="AMINO-ACID ACETYLTRANSFERASE"/>
    <property type="match status" value="1"/>
</dbReference>
<dbReference type="RefSeq" id="WP_296931303.1">
    <property type="nucleotide sequence ID" value="NZ_CP133407.1"/>
</dbReference>
<dbReference type="Gene3D" id="3.40.630.30">
    <property type="match status" value="1"/>
</dbReference>
<proteinExistence type="predicted"/>
<dbReference type="GO" id="GO:0016746">
    <property type="term" value="F:acyltransferase activity"/>
    <property type="evidence" value="ECO:0007669"/>
    <property type="project" value="UniProtKB-KW"/>
</dbReference>
<keyword evidence="1 4" id="KW-0808">Transferase</keyword>
<sequence>MIRPATARDVRAIYEIVSPYAHRRILVAKDLIDYFEHLQEFVVAEVDGEVVGCGALHVFWEDIAEIRTLAVREEFRGRGVGKAIVNELEGRARTLRISRLFCLTFEVDFFARLGYCGIDEAPVSPDALRELLLSHDDGTAEFLDLARVKPNTLGNSRMLKEL</sequence>